<dbReference type="EMBL" id="JAJA02000001">
    <property type="protein sequence ID" value="KWS06111.1"/>
    <property type="molecule type" value="Genomic_DNA"/>
</dbReference>
<sequence length="78" mass="8312">MLAVFVGAMVSAMPVAAEPTYECTLAHEGELFQVAYDHPVDPGYLYQCRGANWRLVGICSQSQGCPPAPDPGGPIVEM</sequence>
<evidence type="ECO:0000313" key="2">
    <source>
        <dbReference type="EMBL" id="KWS06111.1"/>
    </source>
</evidence>
<proteinExistence type="predicted"/>
<evidence type="ECO:0000313" key="3">
    <source>
        <dbReference type="Proteomes" id="UP000023435"/>
    </source>
</evidence>
<keyword evidence="3" id="KW-1185">Reference proteome</keyword>
<evidence type="ECO:0000256" key="1">
    <source>
        <dbReference type="SAM" id="SignalP"/>
    </source>
</evidence>
<organism evidence="2 3">
    <name type="scientific">Lysobacter capsici AZ78</name>
    <dbReference type="NCBI Taxonomy" id="1444315"/>
    <lineage>
        <taxon>Bacteria</taxon>
        <taxon>Pseudomonadati</taxon>
        <taxon>Pseudomonadota</taxon>
        <taxon>Gammaproteobacteria</taxon>
        <taxon>Lysobacterales</taxon>
        <taxon>Lysobacteraceae</taxon>
        <taxon>Lysobacter</taxon>
    </lineage>
</organism>
<name>A0A120AHF9_9GAMM</name>
<dbReference type="Proteomes" id="UP000023435">
    <property type="component" value="Unassembled WGS sequence"/>
</dbReference>
<accession>A0A120AHF9</accession>
<comment type="caution">
    <text evidence="2">The sequence shown here is derived from an EMBL/GenBank/DDBJ whole genome shotgun (WGS) entry which is preliminary data.</text>
</comment>
<keyword evidence="1" id="KW-0732">Signal</keyword>
<protein>
    <recommendedName>
        <fullName evidence="4">Secreted protein</fullName>
    </recommendedName>
</protein>
<reference evidence="2 3" key="1">
    <citation type="journal article" date="2014" name="Genome Announc.">
        <title>Draft Genome Sequence of Lysobacter capsici AZ78, a Bacterium Antagonistic to Plant-Pathogenic Oomycetes.</title>
        <authorList>
            <person name="Puopolo G."/>
            <person name="Sonego P."/>
            <person name="Engelen K."/>
            <person name="Pertot I."/>
        </authorList>
    </citation>
    <scope>NUCLEOTIDE SEQUENCE [LARGE SCALE GENOMIC DNA]</scope>
    <source>
        <strain evidence="2 3">AZ78</strain>
    </source>
</reference>
<evidence type="ECO:0008006" key="4">
    <source>
        <dbReference type="Google" id="ProtNLM"/>
    </source>
</evidence>
<feature type="chain" id="PRO_5007163689" description="Secreted protein" evidence="1">
    <location>
        <begin position="18"/>
        <end position="78"/>
    </location>
</feature>
<feature type="signal peptide" evidence="1">
    <location>
        <begin position="1"/>
        <end position="17"/>
    </location>
</feature>
<dbReference type="AlphaFoldDB" id="A0A120AHF9"/>
<gene>
    <name evidence="2" type="ORF">AZ78_3665</name>
</gene>